<evidence type="ECO:0000313" key="2">
    <source>
        <dbReference type="EMBL" id="JAE06328.1"/>
    </source>
</evidence>
<organism evidence="2">
    <name type="scientific">Arundo donax</name>
    <name type="common">Giant reed</name>
    <name type="synonym">Donax arundinaceus</name>
    <dbReference type="NCBI Taxonomy" id="35708"/>
    <lineage>
        <taxon>Eukaryota</taxon>
        <taxon>Viridiplantae</taxon>
        <taxon>Streptophyta</taxon>
        <taxon>Embryophyta</taxon>
        <taxon>Tracheophyta</taxon>
        <taxon>Spermatophyta</taxon>
        <taxon>Magnoliopsida</taxon>
        <taxon>Liliopsida</taxon>
        <taxon>Poales</taxon>
        <taxon>Poaceae</taxon>
        <taxon>PACMAD clade</taxon>
        <taxon>Arundinoideae</taxon>
        <taxon>Arundineae</taxon>
        <taxon>Arundo</taxon>
    </lineage>
</organism>
<proteinExistence type="predicted"/>
<protein>
    <submittedName>
        <fullName evidence="2">Uncharacterized protein</fullName>
    </submittedName>
</protein>
<sequence>MGRLRWRRNRDEEGRGRIGAGRSGIAGRARAQLPLVVAYICWAMTGRPPLAWP</sequence>
<feature type="region of interest" description="Disordered" evidence="1">
    <location>
        <begin position="1"/>
        <end position="21"/>
    </location>
</feature>
<evidence type="ECO:0000256" key="1">
    <source>
        <dbReference type="SAM" id="MobiDB-lite"/>
    </source>
</evidence>
<reference evidence="2" key="1">
    <citation type="submission" date="2014-09" db="EMBL/GenBank/DDBJ databases">
        <authorList>
            <person name="Magalhaes I.L.F."/>
            <person name="Oliveira U."/>
            <person name="Santos F.R."/>
            <person name="Vidigal T.H.D.A."/>
            <person name="Brescovit A.D."/>
            <person name="Santos A.J."/>
        </authorList>
    </citation>
    <scope>NUCLEOTIDE SEQUENCE</scope>
    <source>
        <tissue evidence="2">Shoot tissue taken approximately 20 cm above the soil surface</tissue>
    </source>
</reference>
<reference evidence="2" key="2">
    <citation type="journal article" date="2015" name="Data Brief">
        <title>Shoot transcriptome of the giant reed, Arundo donax.</title>
        <authorList>
            <person name="Barrero R.A."/>
            <person name="Guerrero F.D."/>
            <person name="Moolhuijzen P."/>
            <person name="Goolsby J.A."/>
            <person name="Tidwell J."/>
            <person name="Bellgard S.E."/>
            <person name="Bellgard M.I."/>
        </authorList>
    </citation>
    <scope>NUCLEOTIDE SEQUENCE</scope>
    <source>
        <tissue evidence="2">Shoot tissue taken approximately 20 cm above the soil surface</tissue>
    </source>
</reference>
<name>A0A0A9FDI3_ARUDO</name>
<dbReference type="AlphaFoldDB" id="A0A0A9FDI3"/>
<accession>A0A0A9FDI3</accession>
<dbReference type="EMBL" id="GBRH01191568">
    <property type="protein sequence ID" value="JAE06328.1"/>
    <property type="molecule type" value="Transcribed_RNA"/>
</dbReference>